<dbReference type="PANTHER" id="PTHR34763">
    <property type="entry name" value="PROTEIN FAM104A"/>
    <property type="match status" value="1"/>
</dbReference>
<organism evidence="2 3">
    <name type="scientific">Coilia grayii</name>
    <name type="common">Gray's grenadier anchovy</name>
    <dbReference type="NCBI Taxonomy" id="363190"/>
    <lineage>
        <taxon>Eukaryota</taxon>
        <taxon>Metazoa</taxon>
        <taxon>Chordata</taxon>
        <taxon>Craniata</taxon>
        <taxon>Vertebrata</taxon>
        <taxon>Euteleostomi</taxon>
        <taxon>Actinopterygii</taxon>
        <taxon>Neopterygii</taxon>
        <taxon>Teleostei</taxon>
        <taxon>Clupei</taxon>
        <taxon>Clupeiformes</taxon>
        <taxon>Clupeoidei</taxon>
        <taxon>Engraulidae</taxon>
        <taxon>Coilinae</taxon>
        <taxon>Coilia</taxon>
    </lineage>
</organism>
<evidence type="ECO:0008006" key="4">
    <source>
        <dbReference type="Google" id="ProtNLM"/>
    </source>
</evidence>
<proteinExistence type="predicted"/>
<reference evidence="2 3" key="1">
    <citation type="submission" date="2024-09" db="EMBL/GenBank/DDBJ databases">
        <title>A chromosome-level genome assembly of Gray's grenadier anchovy, Coilia grayii.</title>
        <authorList>
            <person name="Fu Z."/>
        </authorList>
    </citation>
    <scope>NUCLEOTIDE SEQUENCE [LARGE SCALE GENOMIC DNA]</scope>
    <source>
        <strain evidence="2">G4</strain>
        <tissue evidence="2">Muscle</tissue>
    </source>
</reference>
<dbReference type="EMBL" id="JBHFQA010000023">
    <property type="protein sequence ID" value="KAL2078285.1"/>
    <property type="molecule type" value="Genomic_DNA"/>
</dbReference>
<keyword evidence="3" id="KW-1185">Reference proteome</keyword>
<name>A0ABD1IWA8_9TELE</name>
<comment type="caution">
    <text evidence="2">The sequence shown here is derived from an EMBL/GenBank/DDBJ whole genome shotgun (WGS) entry which is preliminary data.</text>
</comment>
<accession>A0ABD1IWA8</accession>
<dbReference type="Pfam" id="PF15434">
    <property type="entry name" value="FAM104"/>
    <property type="match status" value="1"/>
</dbReference>
<dbReference type="InterPro" id="IPR029222">
    <property type="entry name" value="VCF1/2-like"/>
</dbReference>
<feature type="compositionally biased region" description="Low complexity" evidence="1">
    <location>
        <begin position="43"/>
        <end position="55"/>
    </location>
</feature>
<evidence type="ECO:0000256" key="1">
    <source>
        <dbReference type="SAM" id="MobiDB-lite"/>
    </source>
</evidence>
<dbReference type="AlphaFoldDB" id="A0ABD1IWA8"/>
<protein>
    <recommendedName>
        <fullName evidence="4">Protein FAM104A</fullName>
    </recommendedName>
</protein>
<sequence>MLTESRKRRRSCDSEDGQVLHQAKRPSGGNALLPELGRDAWDSESSSSDSSGISSPERLAGVNGMSSSASGLVADARGNYITQSPCSPAGSSSAGDEPLQAMGYHQINRILREAHFASLKTRVHPGPS</sequence>
<evidence type="ECO:0000313" key="3">
    <source>
        <dbReference type="Proteomes" id="UP001591681"/>
    </source>
</evidence>
<feature type="compositionally biased region" description="Basic residues" evidence="1">
    <location>
        <begin position="1"/>
        <end position="10"/>
    </location>
</feature>
<gene>
    <name evidence="2" type="ORF">ACEWY4_025970</name>
</gene>
<dbReference type="Proteomes" id="UP001591681">
    <property type="component" value="Unassembled WGS sequence"/>
</dbReference>
<feature type="region of interest" description="Disordered" evidence="1">
    <location>
        <begin position="1"/>
        <end position="69"/>
    </location>
</feature>
<dbReference type="PANTHER" id="PTHR34763:SF1">
    <property type="entry name" value="PROTEIN FAM104A"/>
    <property type="match status" value="1"/>
</dbReference>
<evidence type="ECO:0000313" key="2">
    <source>
        <dbReference type="EMBL" id="KAL2078285.1"/>
    </source>
</evidence>